<gene>
    <name evidence="1" type="ORF">JHL16_16750</name>
</gene>
<accession>A0ACC5R5R5</accession>
<name>A0ACC5R5R5_9HYPH</name>
<keyword evidence="2" id="KW-1185">Reference proteome</keyword>
<sequence length="299" mass="33332">MSRSKKNEPRNFDLKAILAPRLESLSQSERALATHMLSNEHLLPFETGASLAQTTGVSEMTVSRFVRSLGFAGLRDLKDRLRGSVQTDPGTVDDIHDRFRVRGGEPESLKGSLELELDAVRKAYALAGSELWAEAVDEIARRETIFVVGFQASQGLALDFASRLLYARPDVFHIDDNTGTYTEILTADPKKSLLVHVDTAAYATRGVKLLDRVKQMGLPTVIVTDRFSHWAAGYTKYVFEGHTHVQTFFDSTAALSVLLNLLTNAVATRLGAKAKKRFEVMRDLGRHFDEFVRVPRPKK</sequence>
<dbReference type="Proteomes" id="UP000616151">
    <property type="component" value="Unassembled WGS sequence"/>
</dbReference>
<evidence type="ECO:0000313" key="2">
    <source>
        <dbReference type="Proteomes" id="UP000616151"/>
    </source>
</evidence>
<evidence type="ECO:0000313" key="1">
    <source>
        <dbReference type="EMBL" id="MBK1868009.1"/>
    </source>
</evidence>
<proteinExistence type="predicted"/>
<protein>
    <submittedName>
        <fullName evidence="1">MurR/RpiR family transcriptional regulator</fullName>
    </submittedName>
</protein>
<comment type="caution">
    <text evidence="1">The sequence shown here is derived from an EMBL/GenBank/DDBJ whole genome shotgun (WGS) entry which is preliminary data.</text>
</comment>
<reference evidence="1" key="1">
    <citation type="submission" date="2021-01" db="EMBL/GenBank/DDBJ databases">
        <authorList>
            <person name="Sun Q."/>
        </authorList>
    </citation>
    <scope>NUCLEOTIDE SEQUENCE</scope>
    <source>
        <strain evidence="1">YIM B02566</strain>
    </source>
</reference>
<organism evidence="1 2">
    <name type="scientific">Taklimakanibacter albus</name>
    <dbReference type="NCBI Taxonomy" id="2800327"/>
    <lineage>
        <taxon>Bacteria</taxon>
        <taxon>Pseudomonadati</taxon>
        <taxon>Pseudomonadota</taxon>
        <taxon>Alphaproteobacteria</taxon>
        <taxon>Hyphomicrobiales</taxon>
        <taxon>Aestuariivirgaceae</taxon>
        <taxon>Taklimakanibacter</taxon>
    </lineage>
</organism>
<dbReference type="EMBL" id="JAENHL010000007">
    <property type="protein sequence ID" value="MBK1868009.1"/>
    <property type="molecule type" value="Genomic_DNA"/>
</dbReference>